<dbReference type="PROSITE" id="PS50853">
    <property type="entry name" value="FN3"/>
    <property type="match status" value="1"/>
</dbReference>
<keyword evidence="2" id="KW-0677">Repeat</keyword>
<dbReference type="InterPro" id="IPR013783">
    <property type="entry name" value="Ig-like_fold"/>
</dbReference>
<feature type="domain" description="Ig-like" evidence="8">
    <location>
        <begin position="294"/>
        <end position="377"/>
    </location>
</feature>
<feature type="region of interest" description="Disordered" evidence="7">
    <location>
        <begin position="121"/>
        <end position="140"/>
    </location>
</feature>
<feature type="region of interest" description="Disordered" evidence="7">
    <location>
        <begin position="1513"/>
        <end position="1696"/>
    </location>
</feature>
<dbReference type="InterPro" id="IPR051275">
    <property type="entry name" value="Cell_adhesion_signaling"/>
</dbReference>
<dbReference type="InterPro" id="IPR003598">
    <property type="entry name" value="Ig_sub2"/>
</dbReference>
<keyword evidence="4" id="KW-1015">Disulfide bond</keyword>
<dbReference type="InterPro" id="IPR036116">
    <property type="entry name" value="FN3_sf"/>
</dbReference>
<proteinExistence type="predicted"/>
<evidence type="ECO:0000256" key="4">
    <source>
        <dbReference type="ARBA" id="ARBA00023157"/>
    </source>
</evidence>
<dbReference type="SMART" id="SM00409">
    <property type="entry name" value="IG"/>
    <property type="match status" value="5"/>
</dbReference>
<dbReference type="InterPro" id="IPR007110">
    <property type="entry name" value="Ig-like_dom"/>
</dbReference>
<dbReference type="Pfam" id="PF13927">
    <property type="entry name" value="Ig_3"/>
    <property type="match status" value="1"/>
</dbReference>
<dbReference type="SMART" id="SM00408">
    <property type="entry name" value="IGc2"/>
    <property type="match status" value="5"/>
</dbReference>
<evidence type="ECO:0000256" key="5">
    <source>
        <dbReference type="ARBA" id="ARBA00023180"/>
    </source>
</evidence>
<feature type="domain" description="Ig-like" evidence="8">
    <location>
        <begin position="574"/>
        <end position="663"/>
    </location>
</feature>
<feature type="compositionally biased region" description="Polar residues" evidence="7">
    <location>
        <begin position="1684"/>
        <end position="1696"/>
    </location>
</feature>
<feature type="region of interest" description="Disordered" evidence="7">
    <location>
        <begin position="1709"/>
        <end position="1731"/>
    </location>
</feature>
<dbReference type="InterPro" id="IPR013162">
    <property type="entry name" value="CD80_C2-set"/>
</dbReference>
<dbReference type="Pfam" id="PF08205">
    <property type="entry name" value="C2-set_2"/>
    <property type="match status" value="2"/>
</dbReference>
<feature type="region of interest" description="Disordered" evidence="7">
    <location>
        <begin position="1276"/>
        <end position="1307"/>
    </location>
</feature>
<evidence type="ECO:0000313" key="10">
    <source>
        <dbReference type="Proteomes" id="UP000694843"/>
    </source>
</evidence>
<dbReference type="Proteomes" id="UP000694843">
    <property type="component" value="Unplaced"/>
</dbReference>
<dbReference type="GO" id="GO:0030154">
    <property type="term" value="P:cell differentiation"/>
    <property type="evidence" value="ECO:0007669"/>
    <property type="project" value="UniProtKB-ARBA"/>
</dbReference>
<dbReference type="CDD" id="cd00063">
    <property type="entry name" value="FN3"/>
    <property type="match status" value="1"/>
</dbReference>
<dbReference type="GO" id="GO:0050839">
    <property type="term" value="F:cell adhesion molecule binding"/>
    <property type="evidence" value="ECO:0007669"/>
    <property type="project" value="TreeGrafter"/>
</dbReference>
<feature type="compositionally biased region" description="Low complexity" evidence="7">
    <location>
        <begin position="1635"/>
        <end position="1648"/>
    </location>
</feature>
<evidence type="ECO:0000256" key="1">
    <source>
        <dbReference type="ARBA" id="ARBA00004479"/>
    </source>
</evidence>
<feature type="compositionally biased region" description="Low complexity" evidence="7">
    <location>
        <begin position="1664"/>
        <end position="1683"/>
    </location>
</feature>
<feature type="domain" description="Ig-like" evidence="8">
    <location>
        <begin position="188"/>
        <end position="282"/>
    </location>
</feature>
<dbReference type="KEGG" id="hazt:108682113"/>
<feature type="domain" description="Ig-like" evidence="8">
    <location>
        <begin position="691"/>
        <end position="768"/>
    </location>
</feature>
<evidence type="ECO:0000259" key="9">
    <source>
        <dbReference type="PROSITE" id="PS50853"/>
    </source>
</evidence>
<feature type="region of interest" description="Disordered" evidence="7">
    <location>
        <begin position="987"/>
        <end position="1018"/>
    </location>
</feature>
<feature type="compositionally biased region" description="Low complexity" evidence="7">
    <location>
        <begin position="1572"/>
        <end position="1585"/>
    </location>
</feature>
<evidence type="ECO:0000256" key="6">
    <source>
        <dbReference type="ARBA" id="ARBA00023319"/>
    </source>
</evidence>
<name>A0A979FTZ7_HYAAZ</name>
<feature type="domain" description="Ig-like" evidence="8">
    <location>
        <begin position="72"/>
        <end position="184"/>
    </location>
</feature>
<comment type="subcellular location">
    <subcellularLocation>
        <location evidence="1">Membrane</location>
        <topology evidence="1">Single-pass type I membrane protein</topology>
    </subcellularLocation>
</comment>
<organism evidence="10 11">
    <name type="scientific">Hyalella azteca</name>
    <name type="common">Amphipod</name>
    <dbReference type="NCBI Taxonomy" id="294128"/>
    <lineage>
        <taxon>Eukaryota</taxon>
        <taxon>Metazoa</taxon>
        <taxon>Ecdysozoa</taxon>
        <taxon>Arthropoda</taxon>
        <taxon>Crustacea</taxon>
        <taxon>Multicrustacea</taxon>
        <taxon>Malacostraca</taxon>
        <taxon>Eumalacostraca</taxon>
        <taxon>Peracarida</taxon>
        <taxon>Amphipoda</taxon>
        <taxon>Senticaudata</taxon>
        <taxon>Talitrida</taxon>
        <taxon>Talitroidea</taxon>
        <taxon>Hyalellidae</taxon>
        <taxon>Hyalella</taxon>
    </lineage>
</organism>
<dbReference type="Pfam" id="PF07679">
    <property type="entry name" value="I-set"/>
    <property type="match status" value="1"/>
</dbReference>
<dbReference type="InterPro" id="IPR013098">
    <property type="entry name" value="Ig_I-set"/>
</dbReference>
<dbReference type="GO" id="GO:0009653">
    <property type="term" value="P:anatomical structure morphogenesis"/>
    <property type="evidence" value="ECO:0007669"/>
    <property type="project" value="UniProtKB-ARBA"/>
</dbReference>
<dbReference type="GO" id="GO:0098609">
    <property type="term" value="P:cell-cell adhesion"/>
    <property type="evidence" value="ECO:0007669"/>
    <property type="project" value="TreeGrafter"/>
</dbReference>
<evidence type="ECO:0000313" key="11">
    <source>
        <dbReference type="RefSeq" id="XP_047739524.1"/>
    </source>
</evidence>
<feature type="compositionally biased region" description="Basic and acidic residues" evidence="7">
    <location>
        <begin position="1536"/>
        <end position="1558"/>
    </location>
</feature>
<evidence type="ECO:0000256" key="3">
    <source>
        <dbReference type="ARBA" id="ARBA00023136"/>
    </source>
</evidence>
<evidence type="ECO:0000256" key="7">
    <source>
        <dbReference type="SAM" id="MobiDB-lite"/>
    </source>
</evidence>
<dbReference type="InterPro" id="IPR003961">
    <property type="entry name" value="FN3_dom"/>
</dbReference>
<keyword evidence="5" id="KW-0325">Glycoprotein</keyword>
<gene>
    <name evidence="11" type="primary">LOC108682113</name>
</gene>
<dbReference type="CDD" id="cd00096">
    <property type="entry name" value="Ig"/>
    <property type="match status" value="2"/>
</dbReference>
<feature type="domain" description="Ig-like" evidence="8">
    <location>
        <begin position="388"/>
        <end position="480"/>
    </location>
</feature>
<keyword evidence="10" id="KW-1185">Reference proteome</keyword>
<protein>
    <submittedName>
        <fullName evidence="11">Uncharacterized protein LOC108682113</fullName>
    </submittedName>
</protein>
<dbReference type="GO" id="GO:0005911">
    <property type="term" value="C:cell-cell junction"/>
    <property type="evidence" value="ECO:0007669"/>
    <property type="project" value="TreeGrafter"/>
</dbReference>
<dbReference type="GO" id="GO:0005886">
    <property type="term" value="C:plasma membrane"/>
    <property type="evidence" value="ECO:0007669"/>
    <property type="project" value="TreeGrafter"/>
</dbReference>
<feature type="compositionally biased region" description="Basic and acidic residues" evidence="7">
    <location>
        <begin position="1285"/>
        <end position="1294"/>
    </location>
</feature>
<dbReference type="SUPFAM" id="SSF49265">
    <property type="entry name" value="Fibronectin type III"/>
    <property type="match status" value="1"/>
</dbReference>
<evidence type="ECO:0000259" key="8">
    <source>
        <dbReference type="PROSITE" id="PS50835"/>
    </source>
</evidence>
<dbReference type="OrthoDB" id="6373250at2759"/>
<dbReference type="SUPFAM" id="SSF48726">
    <property type="entry name" value="Immunoglobulin"/>
    <property type="match status" value="7"/>
</dbReference>
<dbReference type="Gene3D" id="2.60.40.10">
    <property type="entry name" value="Immunoglobulins"/>
    <property type="match status" value="9"/>
</dbReference>
<feature type="domain" description="Fibronectin type-III" evidence="9">
    <location>
        <begin position="832"/>
        <end position="927"/>
    </location>
</feature>
<feature type="region of interest" description="Disordered" evidence="7">
    <location>
        <begin position="1375"/>
        <end position="1411"/>
    </location>
</feature>
<dbReference type="InterPro" id="IPR003599">
    <property type="entry name" value="Ig_sub"/>
</dbReference>
<dbReference type="RefSeq" id="XP_047739524.1">
    <property type="nucleotide sequence ID" value="XM_047883568.1"/>
</dbReference>
<keyword evidence="3" id="KW-0472">Membrane</keyword>
<dbReference type="GeneID" id="108682113"/>
<accession>A0A979FTZ7</accession>
<reference evidence="11" key="1">
    <citation type="submission" date="2025-08" db="UniProtKB">
        <authorList>
            <consortium name="RefSeq"/>
        </authorList>
    </citation>
    <scope>IDENTIFICATION</scope>
    <source>
        <tissue evidence="11">Whole organism</tissue>
    </source>
</reference>
<dbReference type="SMART" id="SM00060">
    <property type="entry name" value="FN3"/>
    <property type="match status" value="1"/>
</dbReference>
<dbReference type="PANTHER" id="PTHR11640">
    <property type="entry name" value="NEPHRIN"/>
    <property type="match status" value="1"/>
</dbReference>
<keyword evidence="6" id="KW-0393">Immunoglobulin domain</keyword>
<evidence type="ECO:0000256" key="2">
    <source>
        <dbReference type="ARBA" id="ARBA00022737"/>
    </source>
</evidence>
<sequence length="1731" mass="186703">MCLKFIANYQSLQEDHEEKGSHRRLVTLVSRLKVAARAEDDGQQYSCRGGHPALKDATAALVASVTLSVLHPPVSISLSGWSKKDIGKSGHKVRLTCRVTGGNPPPTISWFRRGVPLPTNSSIGGDRSKGVPTSKTPLPVGHLTRKIKSEVEFELEEEDDGASVECHANSDMLDKPLTDNVTLSVMYPARSVHISGPSSITEEQTVDFVCRSSPANPPVALKWTVNGDEVASKEELKISKSPEGGWVSQLPLNKAKLGHLGLSEVIVECSAASKELDKTTFTSHLVTIVKPPGPPLLASEVQQTVPEGSIVPVICTSVGGNPPPSIVISVSGQEITSELIHRNGVTEARARVTARASDNGAAVLCEVSGPALSKAMTAVARLDVAFSPSRISGVAEPIEVDEGQETTLICETSSSNPPANITWRSKGGRLLNGAKQKISSGEHGGKITGSQVTIKTKAADNGQVFGCLADNGVTPPVTVNITTRVRHAPVWRESPSELVDVHEGDDLLVTAEAAANPGPVRYRWEHFGRLVSESGPELHISRISREEAGTYTVSATSPKGTINTSFTLDILYPPEEVHVTKRVTVKEGGVANVECTARGNPKPKLYWSQHNSSSYTEDKLSEGLGSARLVLKEAARQHTGLYFCHAHNSLGAAPPVAAAIIVTQAVEMVAGSEVPGGGSGGWAPLGGLGLLSCYARAAPRPTFVWATENGDRLNSSEKHVVHSTQLEDDLILWSSRLEVRRVTVRDYGLYRCTARNSLGAGTALYALHPPMPPPTPHNLTVVNVTNDSIVLAWNPGRSNHPAAYRNAFVNGVDESRDSSERKKSDVDKSAEVVGTLVPDAEYVEQSRTSVDAAAASQAYNSEVGYILQYRSELTGKHQVVEIAPGSSTWARLSGLQAGVTYSFVVAAANEQGTSKPTPPIAFKMPDTDSQGLVGWKTPRLLLLILIVTGGTLLALNLAIIACFLRRRARANSLSASSSKTTGIALYPGTPGSDGDGQHELLAPTPLPTRGSGNHFEDEELTSSLAQPILLSPGRIRSPSLSNSNNFKNNDDIMDLQVPDNLSTSPDELKGCDNTQILRPTTCQTNEISTCFSTLDPNKSCENNELGPEICSLAGSCCEGRSPCRGEDQISISSWHSYPVHCPHVRRNNNLTEAQVFSSLHSRPKPSIETSESNRSMIQHHHPLGFSRNTFIPHQPSSLPEDNLDLLDLVHSNSRMMQMHPRHHMHCHQKIIPSADPCDHFHPACHSNFGRDHFPHHHHVHQLHAPHGPTIDPMLSSDRSSIGRPTDNERLESYKGDSPNEAIHSGNVRTDLQIKTLLPSNYDKNTHDPNQTRMNTISRCSYTEKSYSMFSALNPADLCGYTSDTQDSRCCQGGQFAHYGSQGPRPRQSESPSHFTTLKRGNHQSQAMSQRDGNNMRAVQAFPDVQLHGIEGQRSPVPSIGMAGSRVLMRSFSVDGGGHHEQPNSNQYCHGIDTPCSDYDNVSKYLINQNSAENIDKTRLSRDNNSKVMNQFSDSSLRMNRSACQPFPTHGSPHTTKPSEPRVTFHEPIAETKTFHDPRLDDDDDDEFDEDSNVSSVGNHSSGSNSIIYANNIVHNDSDTEKNSSNSKPVEKHSSGAGKYSPSHLRSPPLSAFRCSSSTSSNASSSPSSTLRGHRNTKVSAQQRPNNASDTSSNSSCSSAPTASFGANTSSAKPDLNEMNSVSIKIVNSSPVNKQCTHINPSANPQESNGPT</sequence>
<feature type="compositionally biased region" description="Acidic residues" evidence="7">
    <location>
        <begin position="1559"/>
        <end position="1571"/>
    </location>
</feature>
<feature type="compositionally biased region" description="Polar residues" evidence="7">
    <location>
        <begin position="1402"/>
        <end position="1411"/>
    </location>
</feature>
<dbReference type="InterPro" id="IPR036179">
    <property type="entry name" value="Ig-like_dom_sf"/>
</dbReference>
<feature type="compositionally biased region" description="Polar residues" evidence="7">
    <location>
        <begin position="1513"/>
        <end position="1522"/>
    </location>
</feature>
<dbReference type="PROSITE" id="PS50835">
    <property type="entry name" value="IG_LIKE"/>
    <property type="match status" value="6"/>
</dbReference>
<dbReference type="PANTHER" id="PTHR11640:SF31">
    <property type="entry name" value="IRREGULAR CHIASM C-ROUGHEST PROTEIN-RELATED"/>
    <property type="match status" value="1"/>
</dbReference>